<feature type="non-terminal residue" evidence="15">
    <location>
        <position position="1"/>
    </location>
</feature>
<dbReference type="Pfam" id="PF00046">
    <property type="entry name" value="Homeodomain"/>
    <property type="match status" value="1"/>
</dbReference>
<feature type="region of interest" description="Disordered" evidence="12">
    <location>
        <begin position="821"/>
        <end position="941"/>
    </location>
</feature>
<feature type="compositionally biased region" description="Polar residues" evidence="12">
    <location>
        <begin position="598"/>
        <end position="617"/>
    </location>
</feature>
<dbReference type="FunFam" id="3.30.160.60:FF:000013">
    <property type="entry name" value="Putative zinc finger E-box-binding homeobox 2"/>
    <property type="match status" value="2"/>
</dbReference>
<evidence type="ECO:0008006" key="17">
    <source>
        <dbReference type="Google" id="ProtNLM"/>
    </source>
</evidence>
<evidence type="ECO:0000256" key="8">
    <source>
        <dbReference type="ARBA" id="ARBA00023242"/>
    </source>
</evidence>
<protein>
    <recommendedName>
        <fullName evidence="17">Zinc finger E-box binding homeobox 1a</fullName>
    </recommendedName>
</protein>
<evidence type="ECO:0000256" key="4">
    <source>
        <dbReference type="ARBA" id="ARBA00022771"/>
    </source>
</evidence>
<keyword evidence="16" id="KW-1185">Reference proteome</keyword>
<keyword evidence="7 10" id="KW-0371">Homeobox</keyword>
<evidence type="ECO:0000313" key="15">
    <source>
        <dbReference type="EMBL" id="KAK1790962.1"/>
    </source>
</evidence>
<evidence type="ECO:0000256" key="5">
    <source>
        <dbReference type="ARBA" id="ARBA00022833"/>
    </source>
</evidence>
<evidence type="ECO:0000256" key="11">
    <source>
        <dbReference type="RuleBase" id="RU000682"/>
    </source>
</evidence>
<feature type="compositionally biased region" description="Basic and acidic residues" evidence="12">
    <location>
        <begin position="90"/>
        <end position="103"/>
    </location>
</feature>
<feature type="region of interest" description="Disordered" evidence="12">
    <location>
        <begin position="1163"/>
        <end position="1212"/>
    </location>
</feature>
<dbReference type="FunFam" id="3.30.160.60:FF:000145">
    <property type="entry name" value="Zinc finger protein 574"/>
    <property type="match status" value="1"/>
</dbReference>
<feature type="compositionally biased region" description="Polar residues" evidence="12">
    <location>
        <begin position="924"/>
        <end position="936"/>
    </location>
</feature>
<feature type="domain" description="Homeobox" evidence="13">
    <location>
        <begin position="776"/>
        <end position="824"/>
    </location>
</feature>
<feature type="domain" description="C2H2-type" evidence="14">
    <location>
        <begin position="1134"/>
        <end position="1162"/>
    </location>
</feature>
<comment type="caution">
    <text evidence="15">The sequence shown here is derived from an EMBL/GenBank/DDBJ whole genome shotgun (WGS) entry which is preliminary data.</text>
</comment>
<feature type="region of interest" description="Disordered" evidence="12">
    <location>
        <begin position="549"/>
        <end position="574"/>
    </location>
</feature>
<evidence type="ECO:0000256" key="12">
    <source>
        <dbReference type="SAM" id="MobiDB-lite"/>
    </source>
</evidence>
<feature type="domain" description="C2H2-type" evidence="14">
    <location>
        <begin position="214"/>
        <end position="243"/>
    </location>
</feature>
<dbReference type="EMBL" id="JAROKS010000021">
    <property type="protein sequence ID" value="KAK1790962.1"/>
    <property type="molecule type" value="Genomic_DNA"/>
</dbReference>
<dbReference type="Gene3D" id="1.10.10.60">
    <property type="entry name" value="Homeodomain-like"/>
    <property type="match status" value="1"/>
</dbReference>
<dbReference type="Proteomes" id="UP001239994">
    <property type="component" value="Unassembled WGS sequence"/>
</dbReference>
<feature type="DNA-binding region" description="Homeobox" evidence="10">
    <location>
        <begin position="778"/>
        <end position="825"/>
    </location>
</feature>
<dbReference type="PANTHER" id="PTHR24391:SF17">
    <property type="entry name" value="ZINC FINGER E-BOX-BINDING HOMEOBOX 1"/>
    <property type="match status" value="1"/>
</dbReference>
<feature type="domain" description="C2H2-type" evidence="14">
    <location>
        <begin position="1078"/>
        <end position="1105"/>
    </location>
</feature>
<keyword evidence="8 10" id="KW-0539">Nucleus</keyword>
<reference evidence="15" key="1">
    <citation type="submission" date="2023-03" db="EMBL/GenBank/DDBJ databases">
        <title>Electrophorus voltai genome.</title>
        <authorList>
            <person name="Bian C."/>
        </authorList>
    </citation>
    <scope>NUCLEOTIDE SEQUENCE</scope>
    <source>
        <strain evidence="15">CB-2022</strain>
        <tissue evidence="15">Muscle</tissue>
    </source>
</reference>
<dbReference type="FunFam" id="3.30.160.60:FF:000744">
    <property type="entry name" value="zinc finger E-box-binding homeobox 1"/>
    <property type="match status" value="1"/>
</dbReference>
<keyword evidence="6 10" id="KW-0238">DNA-binding</keyword>
<feature type="compositionally biased region" description="Polar residues" evidence="12">
    <location>
        <begin position="825"/>
        <end position="858"/>
    </location>
</feature>
<dbReference type="Pfam" id="PF00096">
    <property type="entry name" value="zf-C2H2"/>
    <property type="match status" value="2"/>
</dbReference>
<gene>
    <name evidence="15" type="ORF">P4O66_014816</name>
</gene>
<feature type="region of interest" description="Disordered" evidence="12">
    <location>
        <begin position="598"/>
        <end position="618"/>
    </location>
</feature>
<dbReference type="GO" id="GO:0000978">
    <property type="term" value="F:RNA polymerase II cis-regulatory region sequence-specific DNA binding"/>
    <property type="evidence" value="ECO:0007669"/>
    <property type="project" value="TreeGrafter"/>
</dbReference>
<dbReference type="PROSITE" id="PS50071">
    <property type="entry name" value="HOMEOBOX_2"/>
    <property type="match status" value="1"/>
</dbReference>
<feature type="domain" description="C2H2-type" evidence="14">
    <location>
        <begin position="116"/>
        <end position="144"/>
    </location>
</feature>
<dbReference type="GO" id="GO:0008270">
    <property type="term" value="F:zinc ion binding"/>
    <property type="evidence" value="ECO:0007669"/>
    <property type="project" value="UniProtKB-KW"/>
</dbReference>
<dbReference type="InterPro" id="IPR001356">
    <property type="entry name" value="HD"/>
</dbReference>
<feature type="compositionally biased region" description="Acidic residues" evidence="12">
    <location>
        <begin position="1178"/>
        <end position="1202"/>
    </location>
</feature>
<dbReference type="Gene3D" id="3.30.160.60">
    <property type="entry name" value="Classic Zinc Finger"/>
    <property type="match status" value="6"/>
</dbReference>
<dbReference type="GO" id="GO:0000122">
    <property type="term" value="P:negative regulation of transcription by RNA polymerase II"/>
    <property type="evidence" value="ECO:0007669"/>
    <property type="project" value="UniProtKB-ARBA"/>
</dbReference>
<dbReference type="SUPFAM" id="SSF46689">
    <property type="entry name" value="Homeodomain-like"/>
    <property type="match status" value="1"/>
</dbReference>
<evidence type="ECO:0000259" key="14">
    <source>
        <dbReference type="PROSITE" id="PS50157"/>
    </source>
</evidence>
<dbReference type="SMART" id="SM00355">
    <property type="entry name" value="ZnF_C2H2"/>
    <property type="match status" value="7"/>
</dbReference>
<keyword evidence="3" id="KW-0677">Repeat</keyword>
<proteinExistence type="predicted"/>
<feature type="compositionally biased region" description="Polar residues" evidence="12">
    <location>
        <begin position="29"/>
        <end position="39"/>
    </location>
</feature>
<keyword evidence="2" id="KW-0479">Metal-binding</keyword>
<evidence type="ECO:0000256" key="6">
    <source>
        <dbReference type="ARBA" id="ARBA00023125"/>
    </source>
</evidence>
<dbReference type="SMART" id="SM00389">
    <property type="entry name" value="HOX"/>
    <property type="match status" value="1"/>
</dbReference>
<feature type="domain" description="C2H2-type" evidence="14">
    <location>
        <begin position="186"/>
        <end position="213"/>
    </location>
</feature>
<accession>A0AAD8Z0Z8</accession>
<evidence type="ECO:0000256" key="7">
    <source>
        <dbReference type="ARBA" id="ARBA00023155"/>
    </source>
</evidence>
<evidence type="ECO:0000256" key="3">
    <source>
        <dbReference type="ARBA" id="ARBA00022737"/>
    </source>
</evidence>
<feature type="domain" description="C2H2-type" evidence="14">
    <location>
        <begin position="1106"/>
        <end position="1133"/>
    </location>
</feature>
<evidence type="ECO:0000259" key="13">
    <source>
        <dbReference type="PROSITE" id="PS50071"/>
    </source>
</evidence>
<comment type="subcellular location">
    <subcellularLocation>
        <location evidence="1 10 11">Nucleus</location>
    </subcellularLocation>
</comment>
<dbReference type="FunFam" id="3.30.160.60:FF:000082">
    <property type="entry name" value="Putative zinc finger E-box-binding homeobox 2"/>
    <property type="match status" value="1"/>
</dbReference>
<feature type="region of interest" description="Disordered" evidence="12">
    <location>
        <begin position="1"/>
        <end position="110"/>
    </location>
</feature>
<name>A0AAD8Z0Z8_9TELE</name>
<dbReference type="GO" id="GO:0005634">
    <property type="term" value="C:nucleus"/>
    <property type="evidence" value="ECO:0007669"/>
    <property type="project" value="UniProtKB-SubCell"/>
</dbReference>
<dbReference type="SUPFAM" id="SSF57667">
    <property type="entry name" value="beta-beta-alpha zinc fingers"/>
    <property type="match status" value="4"/>
</dbReference>
<evidence type="ECO:0000256" key="10">
    <source>
        <dbReference type="PROSITE-ProRule" id="PRU00108"/>
    </source>
</evidence>
<feature type="compositionally biased region" description="Basic and acidic residues" evidence="12">
    <location>
        <begin position="684"/>
        <end position="702"/>
    </location>
</feature>
<dbReference type="InterPro" id="IPR013087">
    <property type="entry name" value="Znf_C2H2_type"/>
</dbReference>
<feature type="domain" description="C2H2-type" evidence="14">
    <location>
        <begin position="146"/>
        <end position="173"/>
    </location>
</feature>
<evidence type="ECO:0000256" key="1">
    <source>
        <dbReference type="ARBA" id="ARBA00004123"/>
    </source>
</evidence>
<keyword evidence="5" id="KW-0862">Zinc</keyword>
<feature type="region of interest" description="Disordered" evidence="12">
    <location>
        <begin position="1048"/>
        <end position="1073"/>
    </location>
</feature>
<dbReference type="InterPro" id="IPR009057">
    <property type="entry name" value="Homeodomain-like_sf"/>
</dbReference>
<dbReference type="AlphaFoldDB" id="A0AAD8Z0Z8"/>
<dbReference type="PANTHER" id="PTHR24391">
    <property type="entry name" value="HISTONE H4 TRANSCRIPTION FACTOR-RELATED"/>
    <property type="match status" value="1"/>
</dbReference>
<feature type="compositionally biased region" description="Basic and acidic residues" evidence="12">
    <location>
        <begin position="635"/>
        <end position="645"/>
    </location>
</feature>
<evidence type="ECO:0000256" key="2">
    <source>
        <dbReference type="ARBA" id="ARBA00022723"/>
    </source>
</evidence>
<feature type="region of interest" description="Disordered" evidence="12">
    <location>
        <begin position="631"/>
        <end position="705"/>
    </location>
</feature>
<sequence length="1271" mass="137993">ASDSDDEDKLHIVEEDSIPDSCEEKPTVFQLSTAQQLHNGHTEDDGNSGPDASIQEIRVKEECVSEEEGVAGQAIQTRRKGGRGVTGERVTTEDRSTAERGVPDENGTPDEFSKLHTCPYCSRGYKRHTSLKEHIKLRHEKSDDDFSCSLCSYTFTYRTQLDRHMTSHKSVREQRTISQSGGNRKFKCTECPKAFKYKHHLKEHLRIHSGEKPYECSNCKKRFSHSGSYSSHISSKKCVGSPPAVNGLSRTPGVKAALTLSRPTRVLLREKVDNTPLQDPLPAKQIKQECVEHELKPPPATPVLPTNNTNTTSSPVTNAGGGQTVAPQGVVQTLVLPTVGLVQPISINLSDLQNVLKVAMDGSVMQQVNTGATISGPIANGPGPKLAGPVQAQQALVMQAAQPQTQIISAISLPVLDQDGNTKIIINYSMDPQVSASKVSTAVQPCPVPSTALQSSRTSPKLLQVTATQPNATTTQTPSTPKSPPTQVKVLKPSLAANPSKAASVIKVTKLVPALPAQTKLTQPTLLLVRRADGSQNLVLRQLTAVNPNTQPTAVNPNTQPTAVNPNTQPTAVNPNTQLIAVNPNTQQNGVSSNTQLTTVSSNTQVSPATKSSTLTRAATERIMMDGEQSSALETNHEDTKHSGDDCQPEDLSMMSSQGIQIKSEPKSPGGTESEIQADGGASPRERDSERDSERETQREDGQVVGKTVASDLTTAHSSIACGNSFHNYATCLFCDNNSSSIDILDCLSSDEQGPATSLSSLLGEDDSAAERPLVESLLPLLQAYSKDPHPSKEELSRIAESVSLPLDVVSRWFQRMRSKKISLRSPSPDKSTQQTNEDTPSDQSTEPQPRTSNTPRDQSTEPQPPSPSTPAKSHNDAPDIQSSDPSSPLNLSTNDLVIVKSEDSEEDSQVEPLDLSLPKPSSDPASITMATSATKPSLPAQEEPLNLTCLRKDLLPGNTVYVTQAAAAGPISLVATPLPTLLAIAEPGGVPCLRAALSTHKRTILIPQLSYTFASPSSSSTANTSPPALSETNGTVLLNGCQKEETDTVESMSGWEGLNDNDHSPNRKRRKTQGGQYACDLCDKIFQKSSSLLRHKYEHTGKRPHECGICKKAFKHKHHLIEHTRLHSGEKPYQCDKCGKRFSHSGSYSQHMNHRYSYCRKEAEPANKASTPPSQADSEERESEEEEEEEDGERDGEEDIDLAGFDMSDIRVVRVGEEYDDEEYDNEGEERVMIEEEEEVQTMNEGVVEIVELEDMTDKKKGEESRQVEK</sequence>
<evidence type="ECO:0000313" key="16">
    <source>
        <dbReference type="Proteomes" id="UP001239994"/>
    </source>
</evidence>
<dbReference type="PROSITE" id="PS00028">
    <property type="entry name" value="ZINC_FINGER_C2H2_1"/>
    <property type="match status" value="5"/>
</dbReference>
<dbReference type="Pfam" id="PF12874">
    <property type="entry name" value="zf-met"/>
    <property type="match status" value="1"/>
</dbReference>
<keyword evidence="4 9" id="KW-0863">Zinc-finger</keyword>
<dbReference type="PROSITE" id="PS50157">
    <property type="entry name" value="ZINC_FINGER_C2H2_2"/>
    <property type="match status" value="7"/>
</dbReference>
<dbReference type="CDD" id="cd00086">
    <property type="entry name" value="homeodomain"/>
    <property type="match status" value="1"/>
</dbReference>
<evidence type="ECO:0000256" key="9">
    <source>
        <dbReference type="PROSITE-ProRule" id="PRU00042"/>
    </source>
</evidence>
<organism evidence="15 16">
    <name type="scientific">Electrophorus voltai</name>
    <dbReference type="NCBI Taxonomy" id="2609070"/>
    <lineage>
        <taxon>Eukaryota</taxon>
        <taxon>Metazoa</taxon>
        <taxon>Chordata</taxon>
        <taxon>Craniata</taxon>
        <taxon>Vertebrata</taxon>
        <taxon>Euteleostomi</taxon>
        <taxon>Actinopterygii</taxon>
        <taxon>Neopterygii</taxon>
        <taxon>Teleostei</taxon>
        <taxon>Ostariophysi</taxon>
        <taxon>Gymnotiformes</taxon>
        <taxon>Gymnotoidei</taxon>
        <taxon>Gymnotidae</taxon>
        <taxon>Electrophorus</taxon>
    </lineage>
</organism>
<feature type="compositionally biased region" description="Polar residues" evidence="12">
    <location>
        <begin position="881"/>
        <end position="896"/>
    </location>
</feature>
<dbReference type="GO" id="GO:0000981">
    <property type="term" value="F:DNA-binding transcription factor activity, RNA polymerase II-specific"/>
    <property type="evidence" value="ECO:0007669"/>
    <property type="project" value="TreeGrafter"/>
</dbReference>
<dbReference type="InterPro" id="IPR051574">
    <property type="entry name" value="ZnF_E-box_Homeobox"/>
</dbReference>
<dbReference type="InterPro" id="IPR036236">
    <property type="entry name" value="Znf_C2H2_sf"/>
</dbReference>